<gene>
    <name evidence="2" type="ORF">UJA718_LOCUS37223</name>
</gene>
<evidence type="ECO:0000313" key="3">
    <source>
        <dbReference type="Proteomes" id="UP000663873"/>
    </source>
</evidence>
<accession>A0A821JGL3</accession>
<dbReference type="EMBL" id="CAJOBP010036772">
    <property type="protein sequence ID" value="CAF4720472.1"/>
    <property type="molecule type" value="Genomic_DNA"/>
</dbReference>
<comment type="caution">
    <text evidence="2">The sequence shown here is derived from an EMBL/GenBank/DDBJ whole genome shotgun (WGS) entry which is preliminary data.</text>
</comment>
<dbReference type="PANTHER" id="PTHR45816:SF4">
    <property type="entry name" value="RYR_IP3R HOMOLOGY ASSOCIATED DOMAIN-CONTAINING PROTEIN"/>
    <property type="match status" value="1"/>
</dbReference>
<evidence type="ECO:0000256" key="1">
    <source>
        <dbReference type="SAM" id="MobiDB-lite"/>
    </source>
</evidence>
<feature type="non-terminal residue" evidence="2">
    <location>
        <position position="1"/>
    </location>
</feature>
<protein>
    <submittedName>
        <fullName evidence="2">Uncharacterized protein</fullName>
    </submittedName>
</protein>
<feature type="region of interest" description="Disordered" evidence="1">
    <location>
        <begin position="175"/>
        <end position="201"/>
    </location>
</feature>
<name>A0A821JGL3_9BILA</name>
<feature type="compositionally biased region" description="Polar residues" evidence="1">
    <location>
        <begin position="175"/>
        <end position="185"/>
    </location>
</feature>
<feature type="region of interest" description="Disordered" evidence="1">
    <location>
        <begin position="124"/>
        <end position="149"/>
    </location>
</feature>
<evidence type="ECO:0000313" key="2">
    <source>
        <dbReference type="EMBL" id="CAF4720472.1"/>
    </source>
</evidence>
<proteinExistence type="predicted"/>
<dbReference type="GO" id="GO:0006816">
    <property type="term" value="P:calcium ion transport"/>
    <property type="evidence" value="ECO:0007669"/>
    <property type="project" value="InterPro"/>
</dbReference>
<feature type="compositionally biased region" description="Polar residues" evidence="1">
    <location>
        <begin position="124"/>
        <end position="137"/>
    </location>
</feature>
<dbReference type="Proteomes" id="UP000663873">
    <property type="component" value="Unassembled WGS sequence"/>
</dbReference>
<dbReference type="PANTHER" id="PTHR45816">
    <property type="entry name" value="MIR DOMAIN-CONTAINING PROTEIN"/>
    <property type="match status" value="1"/>
</dbReference>
<organism evidence="2 3">
    <name type="scientific">Rotaria socialis</name>
    <dbReference type="NCBI Taxonomy" id="392032"/>
    <lineage>
        <taxon>Eukaryota</taxon>
        <taxon>Metazoa</taxon>
        <taxon>Spiralia</taxon>
        <taxon>Gnathifera</taxon>
        <taxon>Rotifera</taxon>
        <taxon>Eurotatoria</taxon>
        <taxon>Bdelloidea</taxon>
        <taxon>Philodinida</taxon>
        <taxon>Philodinidae</taxon>
        <taxon>Rotaria</taxon>
    </lineage>
</organism>
<dbReference type="AlphaFoldDB" id="A0A821JGL3"/>
<dbReference type="InterPro" id="IPR015925">
    <property type="entry name" value="Ryanodine_IP3_receptor"/>
</dbReference>
<feature type="compositionally biased region" description="Basic and acidic residues" evidence="1">
    <location>
        <begin position="186"/>
        <end position="201"/>
    </location>
</feature>
<sequence>MNSNEDAIERLRLTQNELNKQGASDLVVELFISHSSINILEESIHLAIALLEGGNTEVQKSIFRRLNECEIASEKFFQVFYDKMYTAQKILKSMSSITNDTHIENDDYDDGVFTSRLDLISPNISSTTNDNRSSAIPTTEEKTTLNSSANSSLKLQQNVHSNINEMEPLQALEARTTTHQTPSQSEPKRNSIHEIMDVLDF</sequence>
<reference evidence="2" key="1">
    <citation type="submission" date="2021-02" db="EMBL/GenBank/DDBJ databases">
        <authorList>
            <person name="Nowell W R."/>
        </authorList>
    </citation>
    <scope>NUCLEOTIDE SEQUENCE</scope>
</reference>
<keyword evidence="3" id="KW-1185">Reference proteome</keyword>